<organism evidence="1 2">
    <name type="scientific">Leucobacter ruminantium</name>
    <dbReference type="NCBI Taxonomy" id="1289170"/>
    <lineage>
        <taxon>Bacteria</taxon>
        <taxon>Bacillati</taxon>
        <taxon>Actinomycetota</taxon>
        <taxon>Actinomycetes</taxon>
        <taxon>Micrococcales</taxon>
        <taxon>Microbacteriaceae</taxon>
        <taxon>Leucobacter</taxon>
    </lineage>
</organism>
<evidence type="ECO:0000313" key="1">
    <source>
        <dbReference type="EMBL" id="MBO1805870.1"/>
    </source>
</evidence>
<name>A0A939LW82_9MICO</name>
<keyword evidence="2" id="KW-1185">Reference proteome</keyword>
<dbReference type="AlphaFoldDB" id="A0A939LW82"/>
<dbReference type="RefSeq" id="WP_208046340.1">
    <property type="nucleotide sequence ID" value="NZ_JAGDYL010000019.1"/>
</dbReference>
<comment type="caution">
    <text evidence="1">The sequence shown here is derived from an EMBL/GenBank/DDBJ whole genome shotgun (WGS) entry which is preliminary data.</text>
</comment>
<dbReference type="EMBL" id="JAGDYL010000019">
    <property type="protein sequence ID" value="MBO1805870.1"/>
    <property type="molecule type" value="Genomic_DNA"/>
</dbReference>
<reference evidence="1" key="1">
    <citation type="submission" date="2021-03" db="EMBL/GenBank/DDBJ databases">
        <title>Leucobacter chromiisoli sp. nov., isolated from chromium-containing soil of chemical plant.</title>
        <authorList>
            <person name="Xu Z."/>
        </authorList>
    </citation>
    <scope>NUCLEOTIDE SEQUENCE</scope>
    <source>
        <strain evidence="1">A2</strain>
    </source>
</reference>
<proteinExistence type="predicted"/>
<evidence type="ECO:0000313" key="2">
    <source>
        <dbReference type="Proteomes" id="UP000664398"/>
    </source>
</evidence>
<accession>A0A939LW82</accession>
<sequence>MNAEPHTAAEVEGWVAKMRKEIAIEPPAPGTIRTPDEIIHQLELVDSVANKALWIVKEADRVRGDAAEVLLRARSKAQATVEGKNAAERTAAVDLATEQERAEEAAAQIAYRYAKGLADLVDSRKSSLQTQSKLVLATYQLASNPRRA</sequence>
<gene>
    <name evidence="1" type="ORF">J4H91_11170</name>
</gene>
<protein>
    <submittedName>
        <fullName evidence="1">Uncharacterized protein</fullName>
    </submittedName>
</protein>
<dbReference type="Proteomes" id="UP000664398">
    <property type="component" value="Unassembled WGS sequence"/>
</dbReference>